<keyword evidence="3" id="KW-1185">Reference proteome</keyword>
<evidence type="ECO:0000313" key="2">
    <source>
        <dbReference type="MGI" id="MGI:2443011"/>
    </source>
</evidence>
<feature type="non-terminal residue" evidence="1">
    <location>
        <position position="35"/>
    </location>
</feature>
<reference evidence="1 3" key="1">
    <citation type="journal article" date="2009" name="PLoS Biol.">
        <title>Lineage-specific biology revealed by a finished genome assembly of the mouse.</title>
        <authorList>
            <consortium name="Mouse Genome Sequencing Consortium"/>
            <person name="Church D.M."/>
            <person name="Goodstadt L."/>
            <person name="Hillier L.W."/>
            <person name="Zody M.C."/>
            <person name="Goldstein S."/>
            <person name="She X."/>
            <person name="Bult C.J."/>
            <person name="Agarwala R."/>
            <person name="Cherry J.L."/>
            <person name="DiCuccio M."/>
            <person name="Hlavina W."/>
            <person name="Kapustin Y."/>
            <person name="Meric P."/>
            <person name="Maglott D."/>
            <person name="Birtle Z."/>
            <person name="Marques A.C."/>
            <person name="Graves T."/>
            <person name="Zhou S."/>
            <person name="Teague B."/>
            <person name="Potamousis K."/>
            <person name="Churas C."/>
            <person name="Place M."/>
            <person name="Herschleb J."/>
            <person name="Runnheim R."/>
            <person name="Forrest D."/>
            <person name="Amos-Landgraf J."/>
            <person name="Schwartz D.C."/>
            <person name="Cheng Z."/>
            <person name="Lindblad-Toh K."/>
            <person name="Eichler E.E."/>
            <person name="Ponting C.P."/>
        </authorList>
    </citation>
    <scope>NUCLEOTIDE SEQUENCE [LARGE SCALE GENOMIC DNA]</scope>
    <source>
        <strain evidence="1 3">C57BL/6J</strain>
    </source>
</reference>
<dbReference type="AlphaFoldDB" id="E0CY44"/>
<name>E0CY44_MOUSE</name>
<reference evidence="1" key="3">
    <citation type="submission" date="2011-05" db="UniProtKB">
        <authorList>
            <consortium name="Ensembl"/>
        </authorList>
    </citation>
    <scope>IDENTIFICATION</scope>
    <source>
        <strain evidence="1">C57BL/6J</strain>
    </source>
</reference>
<dbReference type="GeneTree" id="ENSGT00940000160024"/>
<dbReference type="Proteomes" id="UP000000589">
    <property type="component" value="Chromosome 15"/>
</dbReference>
<evidence type="ECO:0000313" key="1">
    <source>
        <dbReference type="Ensembl" id="ENSMUSP00000124495"/>
    </source>
</evidence>
<organism evidence="1 3">
    <name type="scientific">Mus musculus</name>
    <name type="common">Mouse</name>
    <dbReference type="NCBI Taxonomy" id="10090"/>
    <lineage>
        <taxon>Eukaryota</taxon>
        <taxon>Metazoa</taxon>
        <taxon>Chordata</taxon>
        <taxon>Craniata</taxon>
        <taxon>Vertebrata</taxon>
        <taxon>Euteleostomi</taxon>
        <taxon>Mammalia</taxon>
        <taxon>Eutheria</taxon>
        <taxon>Euarchontoglires</taxon>
        <taxon>Glires</taxon>
        <taxon>Rodentia</taxon>
        <taxon>Myomorpha</taxon>
        <taxon>Muroidea</taxon>
        <taxon>Muridae</taxon>
        <taxon>Murinae</taxon>
        <taxon>Mus</taxon>
        <taxon>Mus</taxon>
    </lineage>
</organism>
<evidence type="ECO:0000313" key="3">
    <source>
        <dbReference type="Proteomes" id="UP000000589"/>
    </source>
</evidence>
<dbReference type="Ensembl" id="ENSMUST00000160355">
    <property type="protein sequence ID" value="ENSMUSP00000124495"/>
    <property type="gene ID" value="ENSMUSG00000042524"/>
</dbReference>
<reference evidence="3" key="2">
    <citation type="journal article" date="2011" name="PLoS Biol.">
        <title>Modernizing reference genome assemblies.</title>
        <authorList>
            <person name="Church D.M."/>
            <person name="Schneider V.A."/>
            <person name="Graves T."/>
            <person name="Auger K."/>
            <person name="Cunningham F."/>
            <person name="Bouk N."/>
            <person name="Chen H.C."/>
            <person name="Agarwala R."/>
            <person name="McLaren W.M."/>
            <person name="Ritchie G.R."/>
            <person name="Albracht D."/>
            <person name="Kremitzki M."/>
            <person name="Rock S."/>
            <person name="Kotkiewicz H."/>
            <person name="Kremitzki C."/>
            <person name="Wollam A."/>
            <person name="Trani L."/>
            <person name="Fulton L."/>
            <person name="Fulton R."/>
            <person name="Matthews L."/>
            <person name="Whitehead S."/>
            <person name="Chow W."/>
            <person name="Torrance J."/>
            <person name="Dunn M."/>
            <person name="Harden G."/>
            <person name="Threadgold G."/>
            <person name="Wood J."/>
            <person name="Collins J."/>
            <person name="Heath P."/>
            <person name="Griffiths G."/>
            <person name="Pelan S."/>
            <person name="Grafham D."/>
            <person name="Eichler E.E."/>
            <person name="Weinstock G."/>
            <person name="Mardis E.R."/>
            <person name="Wilson R.K."/>
            <person name="Howe K."/>
            <person name="Flicek P."/>
            <person name="Hubbard T."/>
        </authorList>
    </citation>
    <scope>NUCLEOTIDE SEQUENCE [LARGE SCALE GENOMIC DNA]</scope>
    <source>
        <strain evidence="3">C57BL/6J</strain>
    </source>
</reference>
<sequence>MSRIIFPRIGESSGPRLCSRKSFFRRVSLPCPIMS</sequence>
<dbReference type="MGI" id="MGI:2443011">
    <property type="gene designation" value="Sun2"/>
</dbReference>
<gene>
    <name evidence="1 2" type="primary">Sun2</name>
</gene>
<proteinExistence type="predicted"/>
<dbReference type="HOGENOM" id="CLU_3370956_0_0_1"/>
<dbReference type="VEuPathDB" id="HostDB:ENSMUSG00000042524"/>
<dbReference type="Bgee" id="ENSMUSG00000042524">
    <property type="expression patterns" value="Expressed in granulocyte and 251 other cell types or tissues"/>
</dbReference>
<dbReference type="Antibodypedia" id="228">
    <property type="antibodies" value="199 antibodies from 28 providers"/>
</dbReference>
<accession>E0CY44</accession>
<protein>
    <submittedName>
        <fullName evidence="1">SUN domain-containing protein 2</fullName>
    </submittedName>
</protein>
<dbReference type="ExpressionAtlas" id="E0CY44">
    <property type="expression patterns" value="baseline and differential"/>
</dbReference>
<dbReference type="AGR" id="MGI:2443011"/>
<dbReference type="EMBL" id="AC118227">
    <property type="status" value="NOT_ANNOTATED_CDS"/>
    <property type="molecule type" value="Genomic_DNA"/>
</dbReference>